<proteinExistence type="predicted"/>
<accession>A0A0K2GGX8</accession>
<keyword evidence="1" id="KW-0732">Signal</keyword>
<evidence type="ECO:0000313" key="3">
    <source>
        <dbReference type="Proteomes" id="UP000069205"/>
    </source>
</evidence>
<dbReference type="InterPro" id="IPR021457">
    <property type="entry name" value="DUF3108"/>
</dbReference>
<reference evidence="2 3" key="1">
    <citation type="journal article" date="2015" name="Proc. Natl. Acad. Sci. U.S.A.">
        <title>Expanded metabolic versatility of ubiquitous nitrite-oxidizing bacteria from the genus Nitrospira.</title>
        <authorList>
            <person name="Koch H."/>
            <person name="Lucker S."/>
            <person name="Albertsen M."/>
            <person name="Kitzinger K."/>
            <person name="Herbold C."/>
            <person name="Spieck E."/>
            <person name="Nielsen P.H."/>
            <person name="Wagner M."/>
            <person name="Daims H."/>
        </authorList>
    </citation>
    <scope>NUCLEOTIDE SEQUENCE [LARGE SCALE GENOMIC DNA]</scope>
    <source>
        <strain evidence="2 3">NSP M-1</strain>
    </source>
</reference>
<evidence type="ECO:0000256" key="1">
    <source>
        <dbReference type="SAM" id="SignalP"/>
    </source>
</evidence>
<sequence>MATRLFLVLLLALSFFSPAQAADRPARPFQPGERFTYDISWLNITAGTAVMEVMGSSGSDPSSLTTVVTTARSSPLVTKFYPVDNRVESQIDLDSLLPQHMTFRRREGKRKNDFDYTFRHHEGTVTAVKDGGSEVLAIPPATQDAISCLYFVRTALPLQAGASLAMNVHHDKKNYKLEVRVEDIEQIKGPWGTREAARVLVIMPFQGIFLNQGNVRVWFTTDERRIPLRMKAKVIIGSITADLMDGLPKL</sequence>
<evidence type="ECO:0000313" key="2">
    <source>
        <dbReference type="EMBL" id="ALA59867.1"/>
    </source>
</evidence>
<dbReference type="PATRIC" id="fig|42253.5.peg.3428"/>
<dbReference type="Pfam" id="PF11306">
    <property type="entry name" value="DUF3108"/>
    <property type="match status" value="1"/>
</dbReference>
<keyword evidence="3" id="KW-1185">Reference proteome</keyword>
<dbReference type="AlphaFoldDB" id="A0A0K2GGX8"/>
<feature type="chain" id="PRO_5005476797" description="DUF3108 domain-containing protein" evidence="1">
    <location>
        <begin position="22"/>
        <end position="250"/>
    </location>
</feature>
<evidence type="ECO:0008006" key="4">
    <source>
        <dbReference type="Google" id="ProtNLM"/>
    </source>
</evidence>
<gene>
    <name evidence="2" type="ORF">NITMOv2_3475</name>
</gene>
<dbReference type="RefSeq" id="WP_053380812.1">
    <property type="nucleotide sequence ID" value="NZ_CP011801.1"/>
</dbReference>
<dbReference type="STRING" id="42253.NITMOv2_3475"/>
<dbReference type="Proteomes" id="UP000069205">
    <property type="component" value="Chromosome"/>
</dbReference>
<feature type="signal peptide" evidence="1">
    <location>
        <begin position="1"/>
        <end position="21"/>
    </location>
</feature>
<dbReference type="KEGG" id="nmv:NITMOv2_3475"/>
<dbReference type="OrthoDB" id="9806641at2"/>
<dbReference type="EMBL" id="CP011801">
    <property type="protein sequence ID" value="ALA59867.1"/>
    <property type="molecule type" value="Genomic_DNA"/>
</dbReference>
<organism evidence="2 3">
    <name type="scientific">Nitrospira moscoviensis</name>
    <dbReference type="NCBI Taxonomy" id="42253"/>
    <lineage>
        <taxon>Bacteria</taxon>
        <taxon>Pseudomonadati</taxon>
        <taxon>Nitrospirota</taxon>
        <taxon>Nitrospiria</taxon>
        <taxon>Nitrospirales</taxon>
        <taxon>Nitrospiraceae</taxon>
        <taxon>Nitrospira</taxon>
    </lineage>
</organism>
<protein>
    <recommendedName>
        <fullName evidence="4">DUF3108 domain-containing protein</fullName>
    </recommendedName>
</protein>
<name>A0A0K2GGX8_NITMO</name>